<proteinExistence type="predicted"/>
<feature type="compositionally biased region" description="Polar residues" evidence="1">
    <location>
        <begin position="115"/>
        <end position="126"/>
    </location>
</feature>
<dbReference type="EMBL" id="AYKW01000001">
    <property type="protein sequence ID" value="PIL36757.1"/>
    <property type="molecule type" value="Genomic_DNA"/>
</dbReference>
<dbReference type="STRING" id="1077348.A0A2G8SSL1"/>
<feature type="compositionally biased region" description="Basic residues" evidence="1">
    <location>
        <begin position="47"/>
        <end position="57"/>
    </location>
</feature>
<reference evidence="2 3" key="1">
    <citation type="journal article" date="2015" name="Sci. Rep.">
        <title>Chromosome-level genome map provides insights into diverse defense mechanisms in the medicinal fungus Ganoderma sinense.</title>
        <authorList>
            <person name="Zhu Y."/>
            <person name="Xu J."/>
            <person name="Sun C."/>
            <person name="Zhou S."/>
            <person name="Xu H."/>
            <person name="Nelson D.R."/>
            <person name="Qian J."/>
            <person name="Song J."/>
            <person name="Luo H."/>
            <person name="Xiang L."/>
            <person name="Li Y."/>
            <person name="Xu Z."/>
            <person name="Ji A."/>
            <person name="Wang L."/>
            <person name="Lu S."/>
            <person name="Hayward A."/>
            <person name="Sun W."/>
            <person name="Li X."/>
            <person name="Schwartz D.C."/>
            <person name="Wang Y."/>
            <person name="Chen S."/>
        </authorList>
    </citation>
    <scope>NUCLEOTIDE SEQUENCE [LARGE SCALE GENOMIC DNA]</scope>
    <source>
        <strain evidence="2 3">ZZ0214-1</strain>
    </source>
</reference>
<feature type="compositionally biased region" description="Basic and acidic residues" evidence="1">
    <location>
        <begin position="77"/>
        <end position="110"/>
    </location>
</feature>
<gene>
    <name evidence="2" type="ORF">GSI_00446</name>
</gene>
<feature type="region of interest" description="Disordered" evidence="1">
    <location>
        <begin position="1"/>
        <end position="126"/>
    </location>
</feature>
<dbReference type="Proteomes" id="UP000230002">
    <property type="component" value="Unassembled WGS sequence"/>
</dbReference>
<feature type="compositionally biased region" description="Basic and acidic residues" evidence="1">
    <location>
        <begin position="36"/>
        <end position="46"/>
    </location>
</feature>
<evidence type="ECO:0000256" key="1">
    <source>
        <dbReference type="SAM" id="MobiDB-lite"/>
    </source>
</evidence>
<protein>
    <submittedName>
        <fullName evidence="2">Uncharacterized protein</fullName>
    </submittedName>
</protein>
<name>A0A2G8SSL1_9APHY</name>
<organism evidence="2 3">
    <name type="scientific">Ganoderma sinense ZZ0214-1</name>
    <dbReference type="NCBI Taxonomy" id="1077348"/>
    <lineage>
        <taxon>Eukaryota</taxon>
        <taxon>Fungi</taxon>
        <taxon>Dikarya</taxon>
        <taxon>Basidiomycota</taxon>
        <taxon>Agaricomycotina</taxon>
        <taxon>Agaricomycetes</taxon>
        <taxon>Polyporales</taxon>
        <taxon>Polyporaceae</taxon>
        <taxon>Ganoderma</taxon>
    </lineage>
</organism>
<accession>A0A2G8SSL1</accession>
<evidence type="ECO:0000313" key="3">
    <source>
        <dbReference type="Proteomes" id="UP000230002"/>
    </source>
</evidence>
<sequence>MTRFTNFARKRTYVQAGFDSEPQTQADAADFQPTSIREEGDREPQAKKRKRVRSRKTKFSDGDVSAAGVIQNEGDVLGERAGEGEGPSDRSSKGAKFGDKGKRGKFDNRYPKGTHPNNFSTRCKLS</sequence>
<comment type="caution">
    <text evidence="2">The sequence shown here is derived from an EMBL/GenBank/DDBJ whole genome shotgun (WGS) entry which is preliminary data.</text>
</comment>
<dbReference type="AlphaFoldDB" id="A0A2G8SSL1"/>
<evidence type="ECO:0000313" key="2">
    <source>
        <dbReference type="EMBL" id="PIL36757.1"/>
    </source>
</evidence>
<keyword evidence="3" id="KW-1185">Reference proteome</keyword>
<dbReference type="OrthoDB" id="3863715at2759"/>